<dbReference type="OMA" id="KECYARS"/>
<name>A0A0B2W1N1_TOXCA</name>
<dbReference type="PANTHER" id="PTHR37442">
    <property type="entry name" value="F18A1.7 PROTEIN-RELATED"/>
    <property type="match status" value="1"/>
</dbReference>
<reference evidence="3 4" key="1">
    <citation type="submission" date="2014-11" db="EMBL/GenBank/DDBJ databases">
        <title>Genetic blueprint of the zoonotic pathogen Toxocara canis.</title>
        <authorList>
            <person name="Zhu X.-Q."/>
            <person name="Korhonen P.K."/>
            <person name="Cai H."/>
            <person name="Young N.D."/>
            <person name="Nejsum P."/>
            <person name="von Samson-Himmelstjerna G."/>
            <person name="Boag P.R."/>
            <person name="Tan P."/>
            <person name="Li Q."/>
            <person name="Min J."/>
            <person name="Yang Y."/>
            <person name="Wang X."/>
            <person name="Fang X."/>
            <person name="Hall R.S."/>
            <person name="Hofmann A."/>
            <person name="Sternberg P.W."/>
            <person name="Jex A.R."/>
            <person name="Gasser R.B."/>
        </authorList>
    </citation>
    <scope>NUCLEOTIDE SEQUENCE [LARGE SCALE GENOMIC DNA]</scope>
    <source>
        <strain evidence="3">PN_DK_2014</strain>
    </source>
</reference>
<feature type="signal peptide" evidence="1">
    <location>
        <begin position="1"/>
        <end position="18"/>
    </location>
</feature>
<gene>
    <name evidence="3" type="primary">cpg-4</name>
    <name evidence="3" type="ORF">Tcan_07872</name>
</gene>
<dbReference type="InterPro" id="IPR053123">
    <property type="entry name" value="CPG4-like"/>
</dbReference>
<feature type="chain" id="PRO_5002096422" evidence="1">
    <location>
        <begin position="19"/>
        <end position="281"/>
    </location>
</feature>
<keyword evidence="4" id="KW-1185">Reference proteome</keyword>
<protein>
    <submittedName>
        <fullName evidence="3">Chondroitin proteoglycan 4</fullName>
    </submittedName>
</protein>
<dbReference type="PANTHER" id="PTHR37442:SF1">
    <property type="entry name" value="CHONDROITIN PROTEOGLYCAN 4 DOMAIN-CONTAINING PROTEIN"/>
    <property type="match status" value="1"/>
</dbReference>
<proteinExistence type="predicted"/>
<evidence type="ECO:0000259" key="2">
    <source>
        <dbReference type="Pfam" id="PF15481"/>
    </source>
</evidence>
<dbReference type="Pfam" id="PF15481">
    <property type="entry name" value="CPG4"/>
    <property type="match status" value="1"/>
</dbReference>
<dbReference type="Proteomes" id="UP000031036">
    <property type="component" value="Unassembled WGS sequence"/>
</dbReference>
<keyword evidence="1" id="KW-0732">Signal</keyword>
<organism evidence="3 4">
    <name type="scientific">Toxocara canis</name>
    <name type="common">Canine roundworm</name>
    <dbReference type="NCBI Taxonomy" id="6265"/>
    <lineage>
        <taxon>Eukaryota</taxon>
        <taxon>Metazoa</taxon>
        <taxon>Ecdysozoa</taxon>
        <taxon>Nematoda</taxon>
        <taxon>Chromadorea</taxon>
        <taxon>Rhabditida</taxon>
        <taxon>Spirurina</taxon>
        <taxon>Ascaridomorpha</taxon>
        <taxon>Ascaridoidea</taxon>
        <taxon>Toxocaridae</taxon>
        <taxon>Toxocara</taxon>
    </lineage>
</organism>
<dbReference type="EMBL" id="JPKZ01000485">
    <property type="protein sequence ID" value="KHN87075.1"/>
    <property type="molecule type" value="Genomic_DNA"/>
</dbReference>
<dbReference type="InterPro" id="IPR029153">
    <property type="entry name" value="CPG4"/>
</dbReference>
<dbReference type="AlphaFoldDB" id="A0A0B2W1N1"/>
<evidence type="ECO:0000313" key="3">
    <source>
        <dbReference type="EMBL" id="KHN87075.1"/>
    </source>
</evidence>
<comment type="caution">
    <text evidence="3">The sequence shown here is derived from an EMBL/GenBank/DDBJ whole genome shotgun (WGS) entry which is preliminary data.</text>
</comment>
<evidence type="ECO:0000256" key="1">
    <source>
        <dbReference type="SAM" id="SignalP"/>
    </source>
</evidence>
<evidence type="ECO:0000313" key="4">
    <source>
        <dbReference type="Proteomes" id="UP000031036"/>
    </source>
</evidence>
<sequence length="281" mass="30384">MATTILLYVSLLITGVCASLSTSHHRAISNEPKKQPKTLQADYTALINAAGVPECLCPCIKDLIHMNAVAFDCRDLLDDTANVCSAYSNATACVRKNGCKETEAFEIATKGIYTVCVEKLPLLHMVAPCLKKHCGKALSECDALCGTTKEIHVLTTRTEVKKIAAEGGSLIALLEYLGPLCESQICFLSCAHKSLESRCPATGSGLVDSAVRPFEAIARYLQTVSKTTANDVDKRMPDECAPLINMHYLGRLKFFGALPDRKTVGTGIMAIMENMDSHPKI</sequence>
<accession>A0A0B2W1N1</accession>
<dbReference type="STRING" id="6265.A0A0B2W1N1"/>
<feature type="domain" description="Chondroitin proteoglycan 4" evidence="2">
    <location>
        <begin position="54"/>
        <end position="145"/>
    </location>
</feature>